<dbReference type="Proteomes" id="UP001356080">
    <property type="component" value="Unassembled WGS sequence"/>
</dbReference>
<dbReference type="InterPro" id="IPR011608">
    <property type="entry name" value="PRD"/>
</dbReference>
<protein>
    <submittedName>
        <fullName evidence="4">PRD domain-containing protein</fullName>
    </submittedName>
    <submittedName>
        <fullName evidence="3">Transcription antiterminator LicT</fullName>
    </submittedName>
</protein>
<sequence length="279" mass="32835">MLTIIKSLNNNIILAKSEKNEELIIFGTGIGFKKKHGDLVDESKATKVFKAEKNMQTRTFLEQISPELLAVTEKIVRLGEDKLQKKLNQSILFSLADHLQFATDEKYHTTNKDNPLQWEIPYLYYEEYEVSKIAVQIIQDDLGYTLPKMEAAFIALHFVNAQIDSSTMEETIQITKLIKNIVKIIQRLFEVNIDKTTINYSRFITHLRYFIARQKMKQRESIQMDEALKKTIEERYMKSYACGLMIKEMVEKEFNWEVTYDEIAFLVIHIERIFQENRS</sequence>
<evidence type="ECO:0000313" key="5">
    <source>
        <dbReference type="Proteomes" id="UP000234237"/>
    </source>
</evidence>
<proteinExistence type="predicted"/>
<dbReference type="InterPro" id="IPR050661">
    <property type="entry name" value="BglG_antiterminators"/>
</dbReference>
<evidence type="ECO:0000256" key="1">
    <source>
        <dbReference type="ARBA" id="ARBA00022737"/>
    </source>
</evidence>
<feature type="domain" description="PRD" evidence="2">
    <location>
        <begin position="63"/>
        <end position="168"/>
    </location>
</feature>
<evidence type="ECO:0000313" key="3">
    <source>
        <dbReference type="EMBL" id="AUJ25252.1"/>
    </source>
</evidence>
<dbReference type="RefSeq" id="WP_101933453.1">
    <property type="nucleotide sequence ID" value="NZ_CP018622.1"/>
</dbReference>
<dbReference type="EMBL" id="JAZHPM010000002">
    <property type="protein sequence ID" value="MEF2290640.1"/>
    <property type="molecule type" value="Genomic_DNA"/>
</dbReference>
<dbReference type="PANTHER" id="PTHR30185:SF15">
    <property type="entry name" value="CRYPTIC BETA-GLUCOSIDE BGL OPERON ANTITERMINATOR"/>
    <property type="match status" value="1"/>
</dbReference>
<gene>
    <name evidence="3" type="primary">licT</name>
    <name evidence="3" type="ORF">A21D_02188</name>
    <name evidence="4" type="ORF">V2W34_01285</name>
</gene>
<reference evidence="5" key="2">
    <citation type="submission" date="2016-11" db="EMBL/GenBank/DDBJ databases">
        <title>Complete genome sequence of Virgibacillus pantothenticus 21D, a halophilic bacterium isolated from the deep hypersaline anoxic basin Discovery in the Mediterranean Sea.</title>
        <authorList>
            <person name="Zeaiter Z."/>
            <person name="Booth J.M."/>
            <person name="Prosdocimi E.M."/>
            <person name="Mapelli F."/>
            <person name="Fusi M."/>
            <person name="Daffonchio D."/>
            <person name="Borin S."/>
            <person name="Crotti E."/>
        </authorList>
    </citation>
    <scope>NUCLEOTIDE SEQUENCE [LARGE SCALE GENOMIC DNA]</scope>
    <source>
        <strain evidence="5">21D</strain>
    </source>
</reference>
<dbReference type="SUPFAM" id="SSF63520">
    <property type="entry name" value="PTS-regulatory domain, PRD"/>
    <property type="match status" value="2"/>
</dbReference>
<dbReference type="Pfam" id="PF03123">
    <property type="entry name" value="CAT_RBD"/>
    <property type="match status" value="1"/>
</dbReference>
<keyword evidence="1" id="KW-0677">Repeat</keyword>
<dbReference type="InterPro" id="IPR036634">
    <property type="entry name" value="PRD_sf"/>
</dbReference>
<dbReference type="KEGG" id="vpn:A21D_02188"/>
<feature type="domain" description="PRD" evidence="2">
    <location>
        <begin position="169"/>
        <end position="279"/>
    </location>
</feature>
<evidence type="ECO:0000313" key="6">
    <source>
        <dbReference type="Proteomes" id="UP001356080"/>
    </source>
</evidence>
<reference evidence="3" key="1">
    <citation type="submission" date="2016-11" db="EMBL/GenBank/DDBJ databases">
        <title>Complete genome sequence of Virgibacillus dokdonensis 21D, a halophilic bacterium isolated from the deep hypersaline anoxic basin Discovery in the Mediterranean Sea.</title>
        <authorList>
            <person name="Zeaiter Z."/>
            <person name="Booth J.M."/>
            <person name="Prosdocimi E.M."/>
            <person name="Mapelli F."/>
            <person name="Fusi M."/>
            <person name="Daffonchio D."/>
            <person name="Borin S."/>
            <person name="Crotti E."/>
        </authorList>
    </citation>
    <scope>NUCLEOTIDE SEQUENCE</scope>
    <source>
        <strain evidence="3">21D</strain>
    </source>
</reference>
<dbReference type="PROSITE" id="PS51372">
    <property type="entry name" value="PRD_2"/>
    <property type="match status" value="2"/>
</dbReference>
<dbReference type="Gene3D" id="2.30.24.10">
    <property type="entry name" value="CAT RNA-binding domain"/>
    <property type="match status" value="1"/>
</dbReference>
<dbReference type="PANTHER" id="PTHR30185">
    <property type="entry name" value="CRYPTIC BETA-GLUCOSIDE BGL OPERON ANTITERMINATOR"/>
    <property type="match status" value="1"/>
</dbReference>
<dbReference type="GO" id="GO:0003723">
    <property type="term" value="F:RNA binding"/>
    <property type="evidence" value="ECO:0007669"/>
    <property type="project" value="InterPro"/>
</dbReference>
<organism evidence="3 5">
    <name type="scientific">Virgibacillus dokdonensis</name>
    <dbReference type="NCBI Taxonomy" id="302167"/>
    <lineage>
        <taxon>Bacteria</taxon>
        <taxon>Bacillati</taxon>
        <taxon>Bacillota</taxon>
        <taxon>Bacilli</taxon>
        <taxon>Bacillales</taxon>
        <taxon>Bacillaceae</taxon>
        <taxon>Virgibacillus</taxon>
    </lineage>
</organism>
<accession>A0A2K9IZV7</accession>
<dbReference type="SMART" id="SM01061">
    <property type="entry name" value="CAT_RBD"/>
    <property type="match status" value="1"/>
</dbReference>
<keyword evidence="6" id="KW-1185">Reference proteome</keyword>
<dbReference type="Proteomes" id="UP000234237">
    <property type="component" value="Chromosome"/>
</dbReference>
<dbReference type="SUPFAM" id="SSF50151">
    <property type="entry name" value="SacY-like RNA-binding domain"/>
    <property type="match status" value="1"/>
</dbReference>
<dbReference type="Gene3D" id="1.10.1790.10">
    <property type="entry name" value="PRD domain"/>
    <property type="match status" value="2"/>
</dbReference>
<dbReference type="GO" id="GO:0006355">
    <property type="term" value="P:regulation of DNA-templated transcription"/>
    <property type="evidence" value="ECO:0007669"/>
    <property type="project" value="InterPro"/>
</dbReference>
<dbReference type="AlphaFoldDB" id="A0A2K9IZV7"/>
<dbReference type="STRING" id="302167.GCA_900166595_00851"/>
<dbReference type="Pfam" id="PF00874">
    <property type="entry name" value="PRD"/>
    <property type="match status" value="2"/>
</dbReference>
<dbReference type="InterPro" id="IPR004341">
    <property type="entry name" value="CAT_RNA-bd_dom"/>
</dbReference>
<dbReference type="EMBL" id="CP018622">
    <property type="protein sequence ID" value="AUJ25252.1"/>
    <property type="molecule type" value="Genomic_DNA"/>
</dbReference>
<name>A0A2K9IZV7_9BACI</name>
<evidence type="ECO:0000259" key="2">
    <source>
        <dbReference type="PROSITE" id="PS51372"/>
    </source>
</evidence>
<reference evidence="4 6" key="3">
    <citation type="submission" date="2024-01" db="EMBL/GenBank/DDBJ databases">
        <title>Survival strategy associated with biotechnological potential of Virgibacillus dokdonensis T4.6 isolated from salt-fermented shrimp paste.</title>
        <authorList>
            <person name="Doan T.V."/>
            <person name="Quach N.T."/>
            <person name="Phi Q.-T."/>
        </authorList>
    </citation>
    <scope>NUCLEOTIDE SEQUENCE [LARGE SCALE GENOMIC DNA]</scope>
    <source>
        <strain evidence="4 6">T4.6</strain>
    </source>
</reference>
<dbReference type="InterPro" id="IPR036650">
    <property type="entry name" value="CAT_RNA-bd_dom_sf"/>
</dbReference>
<evidence type="ECO:0000313" key="4">
    <source>
        <dbReference type="EMBL" id="MEF2290640.1"/>
    </source>
</evidence>